<dbReference type="Gene3D" id="1.10.260.40">
    <property type="entry name" value="lambda repressor-like DNA-binding domains"/>
    <property type="match status" value="1"/>
</dbReference>
<dbReference type="CDD" id="cd00093">
    <property type="entry name" value="HTH_XRE"/>
    <property type="match status" value="1"/>
</dbReference>
<evidence type="ECO:0000259" key="1">
    <source>
        <dbReference type="PROSITE" id="PS50943"/>
    </source>
</evidence>
<reference evidence="2 3" key="1">
    <citation type="submission" date="2018-05" db="EMBL/GenBank/DDBJ databases">
        <title>Streptococcus from otitis media.</title>
        <authorList>
            <person name="Wayes A.M."/>
            <person name="Jakubovics N.S."/>
        </authorList>
    </citation>
    <scope>NUCLEOTIDE SEQUENCE [LARGE SCALE GENOMIC DNA]</scope>
    <source>
        <strain evidence="2 3">NU39</strain>
    </source>
</reference>
<dbReference type="EMBL" id="QEWK01000001">
    <property type="protein sequence ID" value="RXX22462.1"/>
    <property type="molecule type" value="Genomic_DNA"/>
</dbReference>
<accession>A0A4Q2FM68</accession>
<sequence length="125" mass="14106">MAGEFGAFIARKRIEKDLKLKPIAEKLGVSVAYLSDIIRGRRNPPDKEGLDILAAMLNLNDAEKAEMFDLAGRERNQVASDLTEYIMDESIPNARVAFRKARNANLGDDFWKKVNDIIDNKEDPQ</sequence>
<dbReference type="RefSeq" id="WP_129312482.1">
    <property type="nucleotide sequence ID" value="NZ_QEWK01000001.1"/>
</dbReference>
<evidence type="ECO:0000313" key="2">
    <source>
        <dbReference type="EMBL" id="RXX22462.1"/>
    </source>
</evidence>
<feature type="domain" description="HTH cro/C1-type" evidence="1">
    <location>
        <begin position="9"/>
        <end position="64"/>
    </location>
</feature>
<dbReference type="AlphaFoldDB" id="A0A4Q2FM68"/>
<dbReference type="Proteomes" id="UP000289921">
    <property type="component" value="Unassembled WGS sequence"/>
</dbReference>
<dbReference type="InterPro" id="IPR001387">
    <property type="entry name" value="Cro/C1-type_HTH"/>
</dbReference>
<name>A0A4Q2FM68_STROR</name>
<dbReference type="GO" id="GO:0003677">
    <property type="term" value="F:DNA binding"/>
    <property type="evidence" value="ECO:0007669"/>
    <property type="project" value="InterPro"/>
</dbReference>
<evidence type="ECO:0000313" key="3">
    <source>
        <dbReference type="Proteomes" id="UP000289921"/>
    </source>
</evidence>
<dbReference type="PROSITE" id="PS50943">
    <property type="entry name" value="HTH_CROC1"/>
    <property type="match status" value="1"/>
</dbReference>
<dbReference type="SMART" id="SM00530">
    <property type="entry name" value="HTH_XRE"/>
    <property type="match status" value="1"/>
</dbReference>
<organism evidence="2 3">
    <name type="scientific">Streptococcus oralis</name>
    <dbReference type="NCBI Taxonomy" id="1303"/>
    <lineage>
        <taxon>Bacteria</taxon>
        <taxon>Bacillati</taxon>
        <taxon>Bacillota</taxon>
        <taxon>Bacilli</taxon>
        <taxon>Lactobacillales</taxon>
        <taxon>Streptococcaceae</taxon>
        <taxon>Streptococcus</taxon>
    </lineage>
</organism>
<gene>
    <name evidence="2" type="ORF">DF217_00305</name>
</gene>
<dbReference type="InterPro" id="IPR010982">
    <property type="entry name" value="Lambda_DNA-bd_dom_sf"/>
</dbReference>
<dbReference type="Pfam" id="PF01381">
    <property type="entry name" value="HTH_3"/>
    <property type="match status" value="1"/>
</dbReference>
<comment type="caution">
    <text evidence="2">The sequence shown here is derived from an EMBL/GenBank/DDBJ whole genome shotgun (WGS) entry which is preliminary data.</text>
</comment>
<proteinExistence type="predicted"/>
<dbReference type="SUPFAM" id="SSF47413">
    <property type="entry name" value="lambda repressor-like DNA-binding domains"/>
    <property type="match status" value="1"/>
</dbReference>
<protein>
    <submittedName>
        <fullName evidence="2">Transcriptional regulator</fullName>
    </submittedName>
</protein>